<evidence type="ECO:0000259" key="6">
    <source>
        <dbReference type="PROSITE" id="PS50893"/>
    </source>
</evidence>
<evidence type="ECO:0000256" key="2">
    <source>
        <dbReference type="ARBA" id="ARBA00022448"/>
    </source>
</evidence>
<evidence type="ECO:0000256" key="1">
    <source>
        <dbReference type="ARBA" id="ARBA00005417"/>
    </source>
</evidence>
<evidence type="ECO:0000313" key="7">
    <source>
        <dbReference type="EMBL" id="MBB6480961.1"/>
    </source>
</evidence>
<feature type="domain" description="ABC transporter" evidence="6">
    <location>
        <begin position="7"/>
        <end position="232"/>
    </location>
</feature>
<dbReference type="SMART" id="SM00382">
    <property type="entry name" value="AAA"/>
    <property type="match status" value="1"/>
</dbReference>
<dbReference type="PANTHER" id="PTHR42711">
    <property type="entry name" value="ABC TRANSPORTER ATP-BINDING PROTEIN"/>
    <property type="match status" value="1"/>
</dbReference>
<dbReference type="PANTHER" id="PTHR42711:SF5">
    <property type="entry name" value="ABC TRANSPORTER ATP-BINDING PROTEIN NATA"/>
    <property type="match status" value="1"/>
</dbReference>
<keyword evidence="4" id="KW-0547">Nucleotide-binding</keyword>
<comment type="caution">
    <text evidence="7">The sequence shown here is derived from an EMBL/GenBank/DDBJ whole genome shotgun (WGS) entry which is preliminary data.</text>
</comment>
<protein>
    <submittedName>
        <fullName evidence="7">ABC-2 type transport system ATP-binding protein</fullName>
    </submittedName>
</protein>
<dbReference type="InterPro" id="IPR050763">
    <property type="entry name" value="ABC_transporter_ATP-binding"/>
</dbReference>
<dbReference type="InterPro" id="IPR027417">
    <property type="entry name" value="P-loop_NTPase"/>
</dbReference>
<dbReference type="Pfam" id="PF00005">
    <property type="entry name" value="ABC_tran"/>
    <property type="match status" value="1"/>
</dbReference>
<name>A0A841RC58_9SPIO</name>
<dbReference type="Proteomes" id="UP000587760">
    <property type="component" value="Unassembled WGS sequence"/>
</dbReference>
<evidence type="ECO:0000313" key="8">
    <source>
        <dbReference type="Proteomes" id="UP000587760"/>
    </source>
</evidence>
<dbReference type="CDD" id="cd03230">
    <property type="entry name" value="ABC_DR_subfamily_A"/>
    <property type="match status" value="1"/>
</dbReference>
<dbReference type="InterPro" id="IPR003439">
    <property type="entry name" value="ABC_transporter-like_ATP-bd"/>
</dbReference>
<dbReference type="SUPFAM" id="SSF52540">
    <property type="entry name" value="P-loop containing nucleoside triphosphate hydrolases"/>
    <property type="match status" value="1"/>
</dbReference>
<dbReference type="AlphaFoldDB" id="A0A841RC58"/>
<organism evidence="7 8">
    <name type="scientific">Spirochaeta isovalerica</name>
    <dbReference type="NCBI Taxonomy" id="150"/>
    <lineage>
        <taxon>Bacteria</taxon>
        <taxon>Pseudomonadati</taxon>
        <taxon>Spirochaetota</taxon>
        <taxon>Spirochaetia</taxon>
        <taxon>Spirochaetales</taxon>
        <taxon>Spirochaetaceae</taxon>
        <taxon>Spirochaeta</taxon>
    </lineage>
</organism>
<keyword evidence="2" id="KW-0813">Transport</keyword>
<reference evidence="7 8" key="1">
    <citation type="submission" date="2020-08" db="EMBL/GenBank/DDBJ databases">
        <title>Genomic Encyclopedia of Type Strains, Phase IV (KMG-IV): sequencing the most valuable type-strain genomes for metagenomic binning, comparative biology and taxonomic classification.</title>
        <authorList>
            <person name="Goeker M."/>
        </authorList>
    </citation>
    <scope>NUCLEOTIDE SEQUENCE [LARGE SCALE GENOMIC DNA]</scope>
    <source>
        <strain evidence="7 8">DSM 2461</strain>
    </source>
</reference>
<dbReference type="PROSITE" id="PS50893">
    <property type="entry name" value="ABC_TRANSPORTER_2"/>
    <property type="match status" value="1"/>
</dbReference>
<dbReference type="PROSITE" id="PS00211">
    <property type="entry name" value="ABC_TRANSPORTER_1"/>
    <property type="match status" value="1"/>
</dbReference>
<keyword evidence="8" id="KW-1185">Reference proteome</keyword>
<evidence type="ECO:0000256" key="4">
    <source>
        <dbReference type="ARBA" id="ARBA00022741"/>
    </source>
</evidence>
<keyword evidence="3" id="KW-0536">Nodulation</keyword>
<evidence type="ECO:0000256" key="5">
    <source>
        <dbReference type="ARBA" id="ARBA00022840"/>
    </source>
</evidence>
<comment type="similarity">
    <text evidence="1">Belongs to the ABC transporter superfamily.</text>
</comment>
<keyword evidence="5 7" id="KW-0067">ATP-binding</keyword>
<dbReference type="EMBL" id="JACHGJ010000005">
    <property type="protein sequence ID" value="MBB6480961.1"/>
    <property type="molecule type" value="Genomic_DNA"/>
</dbReference>
<evidence type="ECO:0000256" key="3">
    <source>
        <dbReference type="ARBA" id="ARBA00022458"/>
    </source>
</evidence>
<dbReference type="Gene3D" id="3.40.50.300">
    <property type="entry name" value="P-loop containing nucleotide triphosphate hydrolases"/>
    <property type="match status" value="1"/>
</dbReference>
<dbReference type="GO" id="GO:0016887">
    <property type="term" value="F:ATP hydrolysis activity"/>
    <property type="evidence" value="ECO:0007669"/>
    <property type="project" value="InterPro"/>
</dbReference>
<dbReference type="InterPro" id="IPR003593">
    <property type="entry name" value="AAA+_ATPase"/>
</dbReference>
<gene>
    <name evidence="7" type="ORF">HNR50_002634</name>
</gene>
<dbReference type="InterPro" id="IPR017871">
    <property type="entry name" value="ABC_transporter-like_CS"/>
</dbReference>
<dbReference type="GO" id="GO:0005524">
    <property type="term" value="F:ATP binding"/>
    <property type="evidence" value="ECO:0007669"/>
    <property type="project" value="UniProtKB-KW"/>
</dbReference>
<proteinExistence type="inferred from homology"/>
<accession>A0A841RC58</accession>
<sequence>MEDSPVLETESLTKSYGKSRGIIDVNLSVSRGEIFGFIGPNGAGKSTTIRTILGLLFPDSGHVRLFGENALSSGDFLRQRIGFVPSELNYYDGLKTGQLLDYSARLFKVKDKSIITRFCERLDLDTNRSIKDLSLGNRKKVAIIQALLHRPELLILDEPTSGLDPLMQSRFYEILREEQERGATIFFSSHTLSEVERLCSRVAIIKEGKIIKNSGMEELKQLYLKRFRLIFPRGTSFSAEELEKAAPGVLQLSLNKRGAEGLYKGNVRDLMKNLSQLPLEDAVLEDPGLEEIFMHYYNGKEDTV</sequence>
<dbReference type="RefSeq" id="WP_184747213.1">
    <property type="nucleotide sequence ID" value="NZ_JACHGJ010000005.1"/>
</dbReference>